<dbReference type="AlphaFoldDB" id="A0A328AYS9"/>
<gene>
    <name evidence="1" type="ORF">DJ021_06370</name>
</gene>
<reference evidence="2" key="1">
    <citation type="submission" date="2018-05" db="EMBL/GenBank/DDBJ databases">
        <authorList>
            <person name="Li X."/>
        </authorList>
    </citation>
    <scope>NUCLEOTIDE SEQUENCE [LARGE SCALE GENOMIC DNA]</scope>
    <source>
        <strain evidence="2">HKS-05</strain>
    </source>
</reference>
<comment type="caution">
    <text evidence="1">The sequence shown here is derived from an EMBL/GenBank/DDBJ whole genome shotgun (WGS) entry which is preliminary data.</text>
</comment>
<accession>A0A328AYS9</accession>
<name>A0A328AYS9_9CAUL</name>
<organism evidence="1 2">
    <name type="scientific">Phenylobacterium hankyongense</name>
    <dbReference type="NCBI Taxonomy" id="1813876"/>
    <lineage>
        <taxon>Bacteria</taxon>
        <taxon>Pseudomonadati</taxon>
        <taxon>Pseudomonadota</taxon>
        <taxon>Alphaproteobacteria</taxon>
        <taxon>Caulobacterales</taxon>
        <taxon>Caulobacteraceae</taxon>
        <taxon>Phenylobacterium</taxon>
    </lineage>
</organism>
<proteinExistence type="predicted"/>
<dbReference type="Proteomes" id="UP000249842">
    <property type="component" value="Unassembled WGS sequence"/>
</dbReference>
<dbReference type="EMBL" id="QFYP01000001">
    <property type="protein sequence ID" value="RAK59455.1"/>
    <property type="molecule type" value="Genomic_DNA"/>
</dbReference>
<keyword evidence="2" id="KW-1185">Reference proteome</keyword>
<sequence length="91" mass="10186">MSFCSSRQDKERLTNECGVSLEVAFTNKFLTVSIVVSDLADAAHEQTDYVSDWCGDGRFKGEAVTHEDARRFSNQGPHLTRSGHFVEEFIA</sequence>
<protein>
    <submittedName>
        <fullName evidence="1">Uncharacterized protein</fullName>
    </submittedName>
</protein>
<evidence type="ECO:0000313" key="1">
    <source>
        <dbReference type="EMBL" id="RAK59455.1"/>
    </source>
</evidence>
<evidence type="ECO:0000313" key="2">
    <source>
        <dbReference type="Proteomes" id="UP000249842"/>
    </source>
</evidence>